<sequence length="180" mass="18892">MIYSAIALMSERGSAGVTIDSILAHSGAPRGSVYYHFPGGRTQIISEALAAASDVITSRIRDASAQGIQQGLSAMREFWKNLIVGSDFEAGCPIVAVIAGGGEDGAHNADQVAKAFADVQEILVAALVDEGFPPHRVDPLARFIIAAYEGAIILCRAQRSLTPLDEVTAELALLISSQVD</sequence>
<dbReference type="SUPFAM" id="SSF46689">
    <property type="entry name" value="Homeodomain-like"/>
    <property type="match status" value="1"/>
</dbReference>
<accession>A0A916U412</accession>
<evidence type="ECO:0000259" key="5">
    <source>
        <dbReference type="PROSITE" id="PS50977"/>
    </source>
</evidence>
<evidence type="ECO:0000313" key="6">
    <source>
        <dbReference type="EMBL" id="GGC58478.1"/>
    </source>
</evidence>
<protein>
    <submittedName>
        <fullName evidence="6">HTH-type transcriptional regulator</fullName>
    </submittedName>
</protein>
<keyword evidence="7" id="KW-1185">Reference proteome</keyword>
<dbReference type="InterPro" id="IPR009057">
    <property type="entry name" value="Homeodomain-like_sf"/>
</dbReference>
<dbReference type="Proteomes" id="UP000641514">
    <property type="component" value="Unassembled WGS sequence"/>
</dbReference>
<reference evidence="6" key="1">
    <citation type="journal article" date="2014" name="Int. J. Syst. Evol. Microbiol.">
        <title>Complete genome sequence of Corynebacterium casei LMG S-19264T (=DSM 44701T), isolated from a smear-ripened cheese.</title>
        <authorList>
            <consortium name="US DOE Joint Genome Institute (JGI-PGF)"/>
            <person name="Walter F."/>
            <person name="Albersmeier A."/>
            <person name="Kalinowski J."/>
            <person name="Ruckert C."/>
        </authorList>
    </citation>
    <scope>NUCLEOTIDE SEQUENCE</scope>
    <source>
        <strain evidence="6">CGMCC 1.15478</strain>
    </source>
</reference>
<dbReference type="EMBL" id="BMJH01000001">
    <property type="protein sequence ID" value="GGC58478.1"/>
    <property type="molecule type" value="Genomic_DNA"/>
</dbReference>
<dbReference type="Pfam" id="PF00440">
    <property type="entry name" value="TetR_N"/>
    <property type="match status" value="1"/>
</dbReference>
<dbReference type="InterPro" id="IPR001647">
    <property type="entry name" value="HTH_TetR"/>
</dbReference>
<dbReference type="Pfam" id="PF21993">
    <property type="entry name" value="TetR_C_13_2"/>
    <property type="match status" value="1"/>
</dbReference>
<dbReference type="PANTHER" id="PTHR47506">
    <property type="entry name" value="TRANSCRIPTIONAL REGULATORY PROTEIN"/>
    <property type="match status" value="1"/>
</dbReference>
<dbReference type="AlphaFoldDB" id="A0A916U412"/>
<feature type="domain" description="HTH tetR-type" evidence="5">
    <location>
        <begin position="1"/>
        <end position="55"/>
    </location>
</feature>
<evidence type="ECO:0000313" key="7">
    <source>
        <dbReference type="Proteomes" id="UP000641514"/>
    </source>
</evidence>
<feature type="DNA-binding region" description="H-T-H motif" evidence="4">
    <location>
        <begin position="18"/>
        <end position="37"/>
    </location>
</feature>
<reference evidence="6" key="2">
    <citation type="submission" date="2020-09" db="EMBL/GenBank/DDBJ databases">
        <authorList>
            <person name="Sun Q."/>
            <person name="Zhou Y."/>
        </authorList>
    </citation>
    <scope>NUCLEOTIDE SEQUENCE</scope>
    <source>
        <strain evidence="6">CGMCC 1.15478</strain>
    </source>
</reference>
<comment type="caution">
    <text evidence="6">The sequence shown here is derived from an EMBL/GenBank/DDBJ whole genome shotgun (WGS) entry which is preliminary data.</text>
</comment>
<keyword evidence="2 4" id="KW-0238">DNA-binding</keyword>
<evidence type="ECO:0000256" key="2">
    <source>
        <dbReference type="ARBA" id="ARBA00023125"/>
    </source>
</evidence>
<dbReference type="Gene3D" id="1.10.357.10">
    <property type="entry name" value="Tetracycline Repressor, domain 2"/>
    <property type="match status" value="1"/>
</dbReference>
<evidence type="ECO:0000256" key="4">
    <source>
        <dbReference type="PROSITE-ProRule" id="PRU00335"/>
    </source>
</evidence>
<dbReference type="PANTHER" id="PTHR47506:SF3">
    <property type="entry name" value="HTH-TYPE TRANSCRIPTIONAL REGULATOR LMRA"/>
    <property type="match status" value="1"/>
</dbReference>
<dbReference type="InterPro" id="IPR054156">
    <property type="entry name" value="YxaF_TetR_C"/>
</dbReference>
<dbReference type="InterPro" id="IPR036271">
    <property type="entry name" value="Tet_transcr_reg_TetR-rel_C_sf"/>
</dbReference>
<proteinExistence type="predicted"/>
<gene>
    <name evidence="6" type="ORF">GCM10011410_08710</name>
</gene>
<dbReference type="SUPFAM" id="SSF48498">
    <property type="entry name" value="Tetracyclin repressor-like, C-terminal domain"/>
    <property type="match status" value="1"/>
</dbReference>
<dbReference type="GO" id="GO:0003677">
    <property type="term" value="F:DNA binding"/>
    <property type="evidence" value="ECO:0007669"/>
    <property type="project" value="UniProtKB-UniRule"/>
</dbReference>
<evidence type="ECO:0000256" key="1">
    <source>
        <dbReference type="ARBA" id="ARBA00023015"/>
    </source>
</evidence>
<keyword evidence="3" id="KW-0804">Transcription</keyword>
<dbReference type="PROSITE" id="PS50977">
    <property type="entry name" value="HTH_TETR_2"/>
    <property type="match status" value="1"/>
</dbReference>
<evidence type="ECO:0000256" key="3">
    <source>
        <dbReference type="ARBA" id="ARBA00023163"/>
    </source>
</evidence>
<keyword evidence="1" id="KW-0805">Transcription regulation</keyword>
<organism evidence="6 7">
    <name type="scientific">Hoyosella rhizosphaerae</name>
    <dbReference type="NCBI Taxonomy" id="1755582"/>
    <lineage>
        <taxon>Bacteria</taxon>
        <taxon>Bacillati</taxon>
        <taxon>Actinomycetota</taxon>
        <taxon>Actinomycetes</taxon>
        <taxon>Mycobacteriales</taxon>
        <taxon>Hoyosellaceae</taxon>
        <taxon>Hoyosella</taxon>
    </lineage>
</organism>
<name>A0A916U412_9ACTN</name>